<feature type="compositionally biased region" description="Acidic residues" evidence="1">
    <location>
        <begin position="128"/>
        <end position="148"/>
    </location>
</feature>
<evidence type="ECO:0000256" key="1">
    <source>
        <dbReference type="SAM" id="MobiDB-lite"/>
    </source>
</evidence>
<protein>
    <submittedName>
        <fullName evidence="2">Uncharacterized protein</fullName>
    </submittedName>
</protein>
<gene>
    <name evidence="2" type="primary">gb12566</name>
    <name evidence="2" type="ORF">PR202_gb12566</name>
</gene>
<reference evidence="2" key="1">
    <citation type="journal article" date="2018" name="DNA Res.">
        <title>Multiple hybrid de novo genome assembly of finger millet, an orphan allotetraploid crop.</title>
        <authorList>
            <person name="Hatakeyama M."/>
            <person name="Aluri S."/>
            <person name="Balachadran M.T."/>
            <person name="Sivarajan S.R."/>
            <person name="Patrignani A."/>
            <person name="Gruter S."/>
            <person name="Poveda L."/>
            <person name="Shimizu-Inatsugi R."/>
            <person name="Baeten J."/>
            <person name="Francoijs K.J."/>
            <person name="Nataraja K.N."/>
            <person name="Reddy Y.A.N."/>
            <person name="Phadnis S."/>
            <person name="Ravikumar R.L."/>
            <person name="Schlapbach R."/>
            <person name="Sreeman S.M."/>
            <person name="Shimizu K.K."/>
        </authorList>
    </citation>
    <scope>NUCLEOTIDE SEQUENCE</scope>
</reference>
<evidence type="ECO:0000313" key="2">
    <source>
        <dbReference type="EMBL" id="GJN24801.1"/>
    </source>
</evidence>
<feature type="region of interest" description="Disordered" evidence="1">
    <location>
        <begin position="24"/>
        <end position="43"/>
    </location>
</feature>
<dbReference type="EMBL" id="BQKI01000077">
    <property type="protein sequence ID" value="GJN24801.1"/>
    <property type="molecule type" value="Genomic_DNA"/>
</dbReference>
<sequence length="148" mass="16256">MTSKSTDRGADACLGRLVHQLKTKAAAAQKEKERKEAEERESAAANVVGSWLLCLQSHRTSPMGEGWLIPNDPDNDDDSKVKAAKVSDVDAKTYGNVRTLLDGTVFRLHKGGHVRGCDDGVDYLSDYGDTDDDDMDDEFDDDDDEDDC</sequence>
<name>A0AAV5EQD3_ELECO</name>
<feature type="region of interest" description="Disordered" evidence="1">
    <location>
        <begin position="119"/>
        <end position="148"/>
    </location>
</feature>
<proteinExistence type="predicted"/>
<dbReference type="Proteomes" id="UP001054889">
    <property type="component" value="Unassembled WGS sequence"/>
</dbReference>
<reference evidence="2" key="2">
    <citation type="submission" date="2021-12" db="EMBL/GenBank/DDBJ databases">
        <title>Resequencing data analysis of finger millet.</title>
        <authorList>
            <person name="Hatakeyama M."/>
            <person name="Aluri S."/>
            <person name="Balachadran M.T."/>
            <person name="Sivarajan S.R."/>
            <person name="Poveda L."/>
            <person name="Shimizu-Inatsugi R."/>
            <person name="Schlapbach R."/>
            <person name="Sreeman S.M."/>
            <person name="Shimizu K.K."/>
        </authorList>
    </citation>
    <scope>NUCLEOTIDE SEQUENCE</scope>
</reference>
<keyword evidence="3" id="KW-1185">Reference proteome</keyword>
<accession>A0AAV5EQD3</accession>
<dbReference type="AlphaFoldDB" id="A0AAV5EQD3"/>
<organism evidence="2 3">
    <name type="scientific">Eleusine coracana subsp. coracana</name>
    <dbReference type="NCBI Taxonomy" id="191504"/>
    <lineage>
        <taxon>Eukaryota</taxon>
        <taxon>Viridiplantae</taxon>
        <taxon>Streptophyta</taxon>
        <taxon>Embryophyta</taxon>
        <taxon>Tracheophyta</taxon>
        <taxon>Spermatophyta</taxon>
        <taxon>Magnoliopsida</taxon>
        <taxon>Liliopsida</taxon>
        <taxon>Poales</taxon>
        <taxon>Poaceae</taxon>
        <taxon>PACMAD clade</taxon>
        <taxon>Chloridoideae</taxon>
        <taxon>Cynodonteae</taxon>
        <taxon>Eleusininae</taxon>
        <taxon>Eleusine</taxon>
    </lineage>
</organism>
<feature type="compositionally biased region" description="Basic and acidic residues" evidence="1">
    <location>
        <begin position="29"/>
        <end position="42"/>
    </location>
</feature>
<evidence type="ECO:0000313" key="3">
    <source>
        <dbReference type="Proteomes" id="UP001054889"/>
    </source>
</evidence>
<comment type="caution">
    <text evidence="2">The sequence shown here is derived from an EMBL/GenBank/DDBJ whole genome shotgun (WGS) entry which is preliminary data.</text>
</comment>